<dbReference type="InterPro" id="IPR029044">
    <property type="entry name" value="Nucleotide-diphossugar_trans"/>
</dbReference>
<name>A0A2R5H154_9STRA</name>
<dbReference type="EMBL" id="BEYU01000178">
    <property type="protein sequence ID" value="GBG34054.1"/>
    <property type="molecule type" value="Genomic_DNA"/>
</dbReference>
<organism evidence="2 3">
    <name type="scientific">Hondaea fermentalgiana</name>
    <dbReference type="NCBI Taxonomy" id="2315210"/>
    <lineage>
        <taxon>Eukaryota</taxon>
        <taxon>Sar</taxon>
        <taxon>Stramenopiles</taxon>
        <taxon>Bigyra</taxon>
        <taxon>Labyrinthulomycetes</taxon>
        <taxon>Thraustochytrida</taxon>
        <taxon>Thraustochytriidae</taxon>
        <taxon>Hondaea</taxon>
    </lineage>
</organism>
<keyword evidence="3" id="KW-1185">Reference proteome</keyword>
<comment type="caution">
    <text evidence="2">The sequence shown here is derived from an EMBL/GenBank/DDBJ whole genome shotgun (WGS) entry which is preliminary data.</text>
</comment>
<dbReference type="GO" id="GO:0016757">
    <property type="term" value="F:glycosyltransferase activity"/>
    <property type="evidence" value="ECO:0007669"/>
    <property type="project" value="InterPro"/>
</dbReference>
<dbReference type="InterPro" id="IPR002495">
    <property type="entry name" value="Glyco_trans_8"/>
</dbReference>
<dbReference type="Pfam" id="PF01501">
    <property type="entry name" value="Glyco_transf_8"/>
    <property type="match status" value="1"/>
</dbReference>
<accession>A0A2R5H154</accession>
<keyword evidence="1" id="KW-0732">Signal</keyword>
<dbReference type="Gene3D" id="3.90.550.10">
    <property type="entry name" value="Spore Coat Polysaccharide Biosynthesis Protein SpsA, Chain A"/>
    <property type="match status" value="2"/>
</dbReference>
<dbReference type="SUPFAM" id="SSF53448">
    <property type="entry name" value="Nucleotide-diphospho-sugar transferases"/>
    <property type="match status" value="1"/>
</dbReference>
<evidence type="ECO:0000256" key="1">
    <source>
        <dbReference type="SAM" id="SignalP"/>
    </source>
</evidence>
<dbReference type="OrthoDB" id="2014201at2759"/>
<dbReference type="InterPro" id="IPR050587">
    <property type="entry name" value="GNT1/Glycosyltrans_8"/>
</dbReference>
<evidence type="ECO:0000313" key="2">
    <source>
        <dbReference type="EMBL" id="GBG34054.1"/>
    </source>
</evidence>
<dbReference type="AlphaFoldDB" id="A0A2R5H154"/>
<dbReference type="InParanoid" id="A0A2R5H154"/>
<dbReference type="Proteomes" id="UP000241890">
    <property type="component" value="Unassembled WGS sequence"/>
</dbReference>
<sequence length="574" mass="65118">MNHATALKVIFALTMLLSVMSVFRGTSFLQHQEISIFEALQPSKSWTSNLSMPVPGRARPGHEIWATFLDASRNWNRDAILAFKRHMLSKHDVGMISWSDMVVLSSGNGPSELRAWLAELGVPILVLPEVYCKVKRKRLSFGSTSHALSKFHAWCMLQYPQVVVMDPNSLVLGDLRGITSQCVQNVDACGGQVENLLPTQVMDDAVLVLTPSQEMCSSFTQTIERFIPPVENIGECGRDFLHKLVPANRKSYFDSRFSGRVHDTFRARSIAQTKVAVGLENFEQLGNEDDRAFLQDAINDVDNRLANFMSAARQEVAKRALYATLLTPTPPHADGLHSLDLGVVERHFLSMHINGRIPWSQMGIIYTGDDPHPAIRKWLRERGGVEIKVDPLLCDVEKARDRRYMYQFTKLQMWNLTDYDAIIYTDLDTFIVGDISDMWRKCDAGLIACGVDEVVRLPQRRYFNGGVFIAKPSHEAYRKLMQGRKRFPDAALCEQDFLNDFLTAQGFGSLDSRYNNMAFLENQPLPHRQGLIVHYVPEFIDKLILGNTQADKDFLFGEFDRFDKIADKVGHIRQ</sequence>
<proteinExistence type="predicted"/>
<reference evidence="2 3" key="1">
    <citation type="submission" date="2017-12" db="EMBL/GenBank/DDBJ databases">
        <title>Sequencing, de novo assembly and annotation of complete genome of a new Thraustochytrid species, strain FCC1311.</title>
        <authorList>
            <person name="Sedici K."/>
            <person name="Godart F."/>
            <person name="Aiese Cigliano R."/>
            <person name="Sanseverino W."/>
            <person name="Barakat M."/>
            <person name="Ortet P."/>
            <person name="Marechal E."/>
            <person name="Cagnac O."/>
            <person name="Amato A."/>
        </authorList>
    </citation>
    <scope>NUCLEOTIDE SEQUENCE [LARGE SCALE GENOMIC DNA]</scope>
</reference>
<feature type="chain" id="PRO_5015356274" evidence="1">
    <location>
        <begin position="22"/>
        <end position="574"/>
    </location>
</feature>
<dbReference type="PANTHER" id="PTHR11183">
    <property type="entry name" value="GLYCOGENIN SUBFAMILY MEMBER"/>
    <property type="match status" value="1"/>
</dbReference>
<evidence type="ECO:0000313" key="3">
    <source>
        <dbReference type="Proteomes" id="UP000241890"/>
    </source>
</evidence>
<gene>
    <name evidence="2" type="ORF">FCC1311_102772</name>
</gene>
<feature type="signal peptide" evidence="1">
    <location>
        <begin position="1"/>
        <end position="21"/>
    </location>
</feature>
<protein>
    <submittedName>
        <fullName evidence="2">Galactinol synthase 1</fullName>
    </submittedName>
</protein>